<reference evidence="7" key="1">
    <citation type="journal article" date="2017" name="Genome Biol.">
        <title>Comparative genomics reveals high biological diversity and specific adaptations in the industrially and medically important fungal genus Aspergillus.</title>
        <authorList>
            <person name="de Vries R.P."/>
            <person name="Riley R."/>
            <person name="Wiebenga A."/>
            <person name="Aguilar-Osorio G."/>
            <person name="Amillis S."/>
            <person name="Uchima C.A."/>
            <person name="Anderluh G."/>
            <person name="Asadollahi M."/>
            <person name="Askin M."/>
            <person name="Barry K."/>
            <person name="Battaglia E."/>
            <person name="Bayram O."/>
            <person name="Benocci T."/>
            <person name="Braus-Stromeyer S.A."/>
            <person name="Caldana C."/>
            <person name="Canovas D."/>
            <person name="Cerqueira G.C."/>
            <person name="Chen F."/>
            <person name="Chen W."/>
            <person name="Choi C."/>
            <person name="Clum A."/>
            <person name="Dos Santos R.A."/>
            <person name="Damasio A.R."/>
            <person name="Diallinas G."/>
            <person name="Emri T."/>
            <person name="Fekete E."/>
            <person name="Flipphi M."/>
            <person name="Freyberg S."/>
            <person name="Gallo A."/>
            <person name="Gournas C."/>
            <person name="Habgood R."/>
            <person name="Hainaut M."/>
            <person name="Harispe M.L."/>
            <person name="Henrissat B."/>
            <person name="Hilden K.S."/>
            <person name="Hope R."/>
            <person name="Hossain A."/>
            <person name="Karabika E."/>
            <person name="Karaffa L."/>
            <person name="Karanyi Z."/>
            <person name="Krasevec N."/>
            <person name="Kuo A."/>
            <person name="Kusch H."/>
            <person name="LaButti K."/>
            <person name="Lagendijk E.L."/>
            <person name="Lapidus A."/>
            <person name="Levasseur A."/>
            <person name="Lindquist E."/>
            <person name="Lipzen A."/>
            <person name="Logrieco A.F."/>
            <person name="MacCabe A."/>
            <person name="Maekelae M.R."/>
            <person name="Malavazi I."/>
            <person name="Melin P."/>
            <person name="Meyer V."/>
            <person name="Mielnichuk N."/>
            <person name="Miskei M."/>
            <person name="Molnar A.P."/>
            <person name="Mule G."/>
            <person name="Ngan C.Y."/>
            <person name="Orejas M."/>
            <person name="Orosz E."/>
            <person name="Ouedraogo J.P."/>
            <person name="Overkamp K.M."/>
            <person name="Park H.-S."/>
            <person name="Perrone G."/>
            <person name="Piumi F."/>
            <person name="Punt P.J."/>
            <person name="Ram A.F."/>
            <person name="Ramon A."/>
            <person name="Rauscher S."/>
            <person name="Record E."/>
            <person name="Riano-Pachon D.M."/>
            <person name="Robert V."/>
            <person name="Roehrig J."/>
            <person name="Ruller R."/>
            <person name="Salamov A."/>
            <person name="Salih N.S."/>
            <person name="Samson R.A."/>
            <person name="Sandor E."/>
            <person name="Sanguinetti M."/>
            <person name="Schuetze T."/>
            <person name="Sepcic K."/>
            <person name="Shelest E."/>
            <person name="Sherlock G."/>
            <person name="Sophianopoulou V."/>
            <person name="Squina F.M."/>
            <person name="Sun H."/>
            <person name="Susca A."/>
            <person name="Todd R.B."/>
            <person name="Tsang A."/>
            <person name="Unkles S.E."/>
            <person name="van de Wiele N."/>
            <person name="van Rossen-Uffink D."/>
            <person name="Oliveira J.V."/>
            <person name="Vesth T.C."/>
            <person name="Visser J."/>
            <person name="Yu J.-H."/>
            <person name="Zhou M."/>
            <person name="Andersen M.R."/>
            <person name="Archer D.B."/>
            <person name="Baker S.E."/>
            <person name="Benoit I."/>
            <person name="Brakhage A.A."/>
            <person name="Braus G.H."/>
            <person name="Fischer R."/>
            <person name="Frisvad J.C."/>
            <person name="Goldman G.H."/>
            <person name="Houbraken J."/>
            <person name="Oakley B."/>
            <person name="Pocsi I."/>
            <person name="Scazzocchio C."/>
            <person name="Seiboth B."/>
            <person name="vanKuyk P.A."/>
            <person name="Wortman J."/>
            <person name="Dyer P.S."/>
            <person name="Grigoriev I.V."/>
        </authorList>
    </citation>
    <scope>NUCLEOTIDE SEQUENCE [LARGE SCALE GENOMIC DNA]</scope>
    <source>
        <strain evidence="7">CBS 506.65</strain>
    </source>
</reference>
<dbReference type="PANTHER" id="PTHR43712:SF1">
    <property type="entry name" value="HYPOTHETICAL O-METHYLTRANSFERASE (EUROFUNG)-RELATED"/>
    <property type="match status" value="1"/>
</dbReference>
<evidence type="ECO:0000313" key="6">
    <source>
        <dbReference type="EMBL" id="OJJ44533.1"/>
    </source>
</evidence>
<evidence type="ECO:0000256" key="4">
    <source>
        <dbReference type="PIRSR" id="PIRSR005739-1"/>
    </source>
</evidence>
<dbReference type="GeneID" id="34612440"/>
<dbReference type="InterPro" id="IPR036388">
    <property type="entry name" value="WH-like_DNA-bd_sf"/>
</dbReference>
<dbReference type="VEuPathDB" id="FungiDB:ASPZODRAFT_153470"/>
<organism evidence="6 7">
    <name type="scientific">Penicilliopsis zonata CBS 506.65</name>
    <dbReference type="NCBI Taxonomy" id="1073090"/>
    <lineage>
        <taxon>Eukaryota</taxon>
        <taxon>Fungi</taxon>
        <taxon>Dikarya</taxon>
        <taxon>Ascomycota</taxon>
        <taxon>Pezizomycotina</taxon>
        <taxon>Eurotiomycetes</taxon>
        <taxon>Eurotiomycetidae</taxon>
        <taxon>Eurotiales</taxon>
        <taxon>Aspergillaceae</taxon>
        <taxon>Penicilliopsis</taxon>
    </lineage>
</organism>
<dbReference type="GO" id="GO:0032259">
    <property type="term" value="P:methylation"/>
    <property type="evidence" value="ECO:0007669"/>
    <property type="project" value="UniProtKB-KW"/>
</dbReference>
<dbReference type="PANTHER" id="PTHR43712">
    <property type="entry name" value="PUTATIVE (AFU_ORTHOLOGUE AFUA_4G14580)-RELATED"/>
    <property type="match status" value="1"/>
</dbReference>
<keyword evidence="2" id="KW-0808">Transferase</keyword>
<dbReference type="GO" id="GO:0008171">
    <property type="term" value="F:O-methyltransferase activity"/>
    <property type="evidence" value="ECO:0007669"/>
    <property type="project" value="InterPro"/>
</dbReference>
<accession>A0A1L9SBH6</accession>
<dbReference type="SUPFAM" id="SSF46785">
    <property type="entry name" value="Winged helix' DNA-binding domain"/>
    <property type="match status" value="1"/>
</dbReference>
<feature type="active site" description="Proton acceptor" evidence="4">
    <location>
        <position position="296"/>
    </location>
</feature>
<keyword evidence="1" id="KW-0489">Methyltransferase</keyword>
<dbReference type="AlphaFoldDB" id="A0A1L9SBH6"/>
<evidence type="ECO:0000313" key="7">
    <source>
        <dbReference type="Proteomes" id="UP000184188"/>
    </source>
</evidence>
<dbReference type="Gene3D" id="1.10.10.10">
    <property type="entry name" value="Winged helix-like DNA-binding domain superfamily/Winged helix DNA-binding domain"/>
    <property type="match status" value="1"/>
</dbReference>
<protein>
    <recommendedName>
        <fullName evidence="5">O-methyltransferase C-terminal domain-containing protein</fullName>
    </recommendedName>
</protein>
<dbReference type="Proteomes" id="UP000184188">
    <property type="component" value="Unassembled WGS sequence"/>
</dbReference>
<dbReference type="InterPro" id="IPR016461">
    <property type="entry name" value="COMT-like"/>
</dbReference>
<dbReference type="Pfam" id="PF00891">
    <property type="entry name" value="Methyltransf_2"/>
    <property type="match status" value="1"/>
</dbReference>
<dbReference type="SUPFAM" id="SSF53335">
    <property type="entry name" value="S-adenosyl-L-methionine-dependent methyltransferases"/>
    <property type="match status" value="1"/>
</dbReference>
<dbReference type="OrthoDB" id="2410195at2759"/>
<dbReference type="RefSeq" id="XP_022579043.1">
    <property type="nucleotide sequence ID" value="XM_022725976.1"/>
</dbReference>
<dbReference type="InterPro" id="IPR036390">
    <property type="entry name" value="WH_DNA-bd_sf"/>
</dbReference>
<dbReference type="EMBL" id="KV878347">
    <property type="protein sequence ID" value="OJJ44533.1"/>
    <property type="molecule type" value="Genomic_DNA"/>
</dbReference>
<dbReference type="InterPro" id="IPR001077">
    <property type="entry name" value="COMT_C"/>
</dbReference>
<sequence length="390" mass="43207">MANVDVTQTLEALNALATAPPSDPEVRKQLYNAAQKLGLAVEAPYDTVYRIIYSPILLTVAQIAGNMRIFKTLVEKDTPLNSVDLAAAAGADVTLTGRIARYLASHGMINEVDEDSFAANHITQTLSIEGFRAGIKHYMHGTMPSLQAAPEFLEETQYANPSDMLHTPFQRGFRTDLPRFVWFQSQPDLSANFGVWMGAQHDRKMTWLDVIDFRELAHGSTPETPVFVDVGGGIGHQCALLRSRYPDLVGRVILQDSTTVVARALQTTGVEKTAHDFWTPQPVHAARAYYLRYIMHDYPDEKCLVILRNIKAAMAPDSVLLIDDMIIPNKGAHPNATDRDIAMMVNFAAMERTEKQWRALFAAAGLKLRRVATYNQTSGESVQVVGIEGH</sequence>
<dbReference type="Gene3D" id="3.40.50.150">
    <property type="entry name" value="Vaccinia Virus protein VP39"/>
    <property type="match status" value="1"/>
</dbReference>
<dbReference type="GO" id="GO:0044550">
    <property type="term" value="P:secondary metabolite biosynthetic process"/>
    <property type="evidence" value="ECO:0007669"/>
    <property type="project" value="UniProtKB-ARBA"/>
</dbReference>
<dbReference type="InterPro" id="IPR029063">
    <property type="entry name" value="SAM-dependent_MTases_sf"/>
</dbReference>
<proteinExistence type="predicted"/>
<keyword evidence="3" id="KW-0949">S-adenosyl-L-methionine</keyword>
<evidence type="ECO:0000256" key="3">
    <source>
        <dbReference type="ARBA" id="ARBA00022691"/>
    </source>
</evidence>
<keyword evidence="7" id="KW-1185">Reference proteome</keyword>
<evidence type="ECO:0000259" key="5">
    <source>
        <dbReference type="Pfam" id="PF00891"/>
    </source>
</evidence>
<dbReference type="PIRSF" id="PIRSF005739">
    <property type="entry name" value="O-mtase"/>
    <property type="match status" value="1"/>
</dbReference>
<name>A0A1L9SBH6_9EURO</name>
<gene>
    <name evidence="6" type="ORF">ASPZODRAFT_153470</name>
</gene>
<evidence type="ECO:0000256" key="2">
    <source>
        <dbReference type="ARBA" id="ARBA00022679"/>
    </source>
</evidence>
<feature type="domain" description="O-methyltransferase C-terminal" evidence="5">
    <location>
        <begin position="225"/>
        <end position="366"/>
    </location>
</feature>
<evidence type="ECO:0000256" key="1">
    <source>
        <dbReference type="ARBA" id="ARBA00022603"/>
    </source>
</evidence>
<dbReference type="PROSITE" id="PS51683">
    <property type="entry name" value="SAM_OMT_II"/>
    <property type="match status" value="1"/>
</dbReference>